<sequence>MPAAGVIGIMKRALLRSGFLAALLLVAHTLSLSASAEPADDRPVATLTPAMGAPVATSRAALLARHGHTEREWWLSGQARVYDRAGAWDADGRWGVAPRPGSARPYATRLLVRHPADAARFNGIVLVEWLNTTLGFDLDGGWILTRDELLREGYAWVGVSVQAEALPGLRALGGTRYETVNLPGDAHAWDLYADAAHTVRRQATRLLELPAPRPVRLVGLGYSQSAVFLTTWLNAFEPARRLFDGFLLHGAAPAAGPLHGDDSHVYAPRLRADLPVPVMQVQTEMEVAVSWPLSRTPDTPRVRYWEVAGAAHLDADVHAQTHAVATPAWRADEPRCLKPLNTLPLRHADAAALHALRRWMTEGVPPPIVPRMARGHIGFLTHDDDGNVVGGLRLPELAVPLAQFGTYGNLPTSWPSVRGLYTCIAGGSTTPLSLQRLQQRHGNRDAWLQALQRSADPLRDAGLLRPADHAATLETARRTAWPR</sequence>
<organism evidence="3 4">
    <name type="scientific">Aquabacterium olei</name>
    <dbReference type="NCBI Taxonomy" id="1296669"/>
    <lineage>
        <taxon>Bacteria</taxon>
        <taxon>Pseudomonadati</taxon>
        <taxon>Pseudomonadota</taxon>
        <taxon>Betaproteobacteria</taxon>
        <taxon>Burkholderiales</taxon>
        <taxon>Aquabacterium</taxon>
    </lineage>
</organism>
<evidence type="ECO:0000259" key="2">
    <source>
        <dbReference type="Pfam" id="PF20091"/>
    </source>
</evidence>
<proteinExistence type="predicted"/>
<dbReference type="InterPro" id="IPR045394">
    <property type="entry name" value="Abhydrolase_dom"/>
</dbReference>
<name>A0A2U8FSL0_9BURK</name>
<dbReference type="Proteomes" id="UP000244892">
    <property type="component" value="Chromosome"/>
</dbReference>
<protein>
    <recommendedName>
        <fullName evidence="2">Alpha/beta hydrolase domain-containing protein</fullName>
    </recommendedName>
</protein>
<dbReference type="KEGG" id="aon:DEH84_11910"/>
<dbReference type="Pfam" id="PF20091">
    <property type="entry name" value="Abhydrolase_10"/>
    <property type="match status" value="1"/>
</dbReference>
<feature type="domain" description="Alpha/beta hydrolase" evidence="2">
    <location>
        <begin position="54"/>
        <end position="473"/>
    </location>
</feature>
<evidence type="ECO:0000313" key="4">
    <source>
        <dbReference type="Proteomes" id="UP000244892"/>
    </source>
</evidence>
<evidence type="ECO:0000256" key="1">
    <source>
        <dbReference type="SAM" id="SignalP"/>
    </source>
</evidence>
<feature type="chain" id="PRO_5015981693" description="Alpha/beta hydrolase domain-containing protein" evidence="1">
    <location>
        <begin position="37"/>
        <end position="483"/>
    </location>
</feature>
<dbReference type="AlphaFoldDB" id="A0A2U8FSL0"/>
<dbReference type="EMBL" id="CP029210">
    <property type="protein sequence ID" value="AWI54052.1"/>
    <property type="molecule type" value="Genomic_DNA"/>
</dbReference>
<keyword evidence="1" id="KW-0732">Signal</keyword>
<reference evidence="3 4" key="1">
    <citation type="submission" date="2018-05" db="EMBL/GenBank/DDBJ databases">
        <title>complete genome sequence of Aquabacterium olei NBRC 110486.</title>
        <authorList>
            <person name="Tang B."/>
            <person name="Chang J."/>
            <person name="Zhang L."/>
            <person name="Yang H."/>
        </authorList>
    </citation>
    <scope>NUCLEOTIDE SEQUENCE [LARGE SCALE GENOMIC DNA]</scope>
    <source>
        <strain evidence="3 4">NBRC 110486</strain>
    </source>
</reference>
<dbReference type="ESTHER" id="9burk-a0a2u8fsl0">
    <property type="family name" value="Abhydrolase_10"/>
</dbReference>
<gene>
    <name evidence="3" type="ORF">DEH84_11910</name>
</gene>
<accession>A0A2U8FSL0</accession>
<feature type="signal peptide" evidence="1">
    <location>
        <begin position="1"/>
        <end position="36"/>
    </location>
</feature>
<evidence type="ECO:0000313" key="3">
    <source>
        <dbReference type="EMBL" id="AWI54052.1"/>
    </source>
</evidence>
<keyword evidence="4" id="KW-1185">Reference proteome</keyword>